<dbReference type="PANTHER" id="PTHR30055">
    <property type="entry name" value="HTH-TYPE TRANSCRIPTIONAL REGULATOR RUTR"/>
    <property type="match status" value="1"/>
</dbReference>
<evidence type="ECO:0000313" key="10">
    <source>
        <dbReference type="Proteomes" id="UP001199070"/>
    </source>
</evidence>
<evidence type="ECO:0000256" key="4">
    <source>
        <dbReference type="ARBA" id="ARBA00023125"/>
    </source>
</evidence>
<feature type="compositionally biased region" description="Polar residues" evidence="7">
    <location>
        <begin position="1"/>
        <end position="16"/>
    </location>
</feature>
<dbReference type="InterPro" id="IPR004111">
    <property type="entry name" value="Repressor_TetR_C"/>
</dbReference>
<comment type="caution">
    <text evidence="9">The sequence shown here is derived from an EMBL/GenBank/DDBJ whole genome shotgun (WGS) entry which is preliminary data.</text>
</comment>
<evidence type="ECO:0000256" key="3">
    <source>
        <dbReference type="ARBA" id="ARBA00023015"/>
    </source>
</evidence>
<dbReference type="PANTHER" id="PTHR30055:SF151">
    <property type="entry name" value="TRANSCRIPTIONAL REGULATORY PROTEIN"/>
    <property type="match status" value="1"/>
</dbReference>
<dbReference type="EMBL" id="JAIZTC010000010">
    <property type="protein sequence ID" value="MCA8383108.1"/>
    <property type="molecule type" value="Genomic_DNA"/>
</dbReference>
<evidence type="ECO:0000259" key="8">
    <source>
        <dbReference type="PROSITE" id="PS50977"/>
    </source>
</evidence>
<dbReference type="InterPro" id="IPR001647">
    <property type="entry name" value="HTH_TetR"/>
</dbReference>
<dbReference type="Proteomes" id="UP001199070">
    <property type="component" value="Unassembled WGS sequence"/>
</dbReference>
<dbReference type="RefSeq" id="WP_175684204.1">
    <property type="nucleotide sequence ID" value="NZ_CADEQA010000023.1"/>
</dbReference>
<dbReference type="SUPFAM" id="SSF46689">
    <property type="entry name" value="Homeodomain-like"/>
    <property type="match status" value="1"/>
</dbReference>
<dbReference type="InterPro" id="IPR050109">
    <property type="entry name" value="HTH-type_TetR-like_transc_reg"/>
</dbReference>
<keyword evidence="2" id="KW-0678">Repressor</keyword>
<protein>
    <submittedName>
        <fullName evidence="9">TetR/AcrR family transcriptional regulator</fullName>
    </submittedName>
</protein>
<dbReference type="AlphaFoldDB" id="A0AAW4TNY7"/>
<organism evidence="9 10">
    <name type="scientific">Burkholderia cenocepacia</name>
    <dbReference type="NCBI Taxonomy" id="95486"/>
    <lineage>
        <taxon>Bacteria</taxon>
        <taxon>Pseudomonadati</taxon>
        <taxon>Pseudomonadota</taxon>
        <taxon>Betaproteobacteria</taxon>
        <taxon>Burkholderiales</taxon>
        <taxon>Burkholderiaceae</taxon>
        <taxon>Burkholderia</taxon>
        <taxon>Burkholderia cepacia complex</taxon>
    </lineage>
</organism>
<keyword evidence="5" id="KW-0804">Transcription</keyword>
<dbReference type="GO" id="GO:0000976">
    <property type="term" value="F:transcription cis-regulatory region binding"/>
    <property type="evidence" value="ECO:0007669"/>
    <property type="project" value="TreeGrafter"/>
</dbReference>
<feature type="domain" description="HTH tetR-type" evidence="8">
    <location>
        <begin position="23"/>
        <end position="83"/>
    </location>
</feature>
<evidence type="ECO:0000256" key="6">
    <source>
        <dbReference type="PROSITE-ProRule" id="PRU00335"/>
    </source>
</evidence>
<dbReference type="InterPro" id="IPR036271">
    <property type="entry name" value="Tet_transcr_reg_TetR-rel_C_sf"/>
</dbReference>
<feature type="DNA-binding region" description="H-T-H motif" evidence="6">
    <location>
        <begin position="46"/>
        <end position="65"/>
    </location>
</feature>
<proteinExistence type="predicted"/>
<name>A0AAW4TNY7_9BURK</name>
<keyword evidence="3" id="KW-0805">Transcription regulation</keyword>
<dbReference type="Pfam" id="PF00440">
    <property type="entry name" value="TetR_N"/>
    <property type="match status" value="1"/>
</dbReference>
<evidence type="ECO:0000313" key="9">
    <source>
        <dbReference type="EMBL" id="MCA8383108.1"/>
    </source>
</evidence>
<feature type="region of interest" description="Disordered" evidence="7">
    <location>
        <begin position="1"/>
        <end position="22"/>
    </location>
</feature>
<dbReference type="Gene3D" id="1.10.357.10">
    <property type="entry name" value="Tetracycline Repressor, domain 2"/>
    <property type="match status" value="1"/>
</dbReference>
<evidence type="ECO:0000256" key="5">
    <source>
        <dbReference type="ARBA" id="ARBA00023163"/>
    </source>
</evidence>
<dbReference type="PROSITE" id="PS50977">
    <property type="entry name" value="HTH_TETR_2"/>
    <property type="match status" value="1"/>
</dbReference>
<evidence type="ECO:0000256" key="7">
    <source>
        <dbReference type="SAM" id="MobiDB-lite"/>
    </source>
</evidence>
<dbReference type="GO" id="GO:0046677">
    <property type="term" value="P:response to antibiotic"/>
    <property type="evidence" value="ECO:0007669"/>
    <property type="project" value="InterPro"/>
</dbReference>
<dbReference type="Pfam" id="PF02909">
    <property type="entry name" value="TetR_C_1"/>
    <property type="match status" value="1"/>
</dbReference>
<dbReference type="InterPro" id="IPR009057">
    <property type="entry name" value="Homeodomain-like_sf"/>
</dbReference>
<dbReference type="PRINTS" id="PR00400">
    <property type="entry name" value="TETREPRESSOR"/>
</dbReference>
<sequence>MKTLPSSKDATPSTVRRSPGRPSLPLDRIIAAALQIVDEEGSDALTMRILADRLKSGTATLYRHFADRGELVSQVIDRVFGEADIHQEAFAELRWQDSCSHLAHAMFHALRRHANIGPLLAQYVPLGPNANMIRELALAVLIRDGFPIALAARTYATLARYVLGFAIQSLPNLSADGHGGGHDQLSVTFRDLDSSRFPATVAASAALPIPLEDEFTFGLELIIEGLAQLHAGKNSRRAKR</sequence>
<dbReference type="SUPFAM" id="SSF48498">
    <property type="entry name" value="Tetracyclin repressor-like, C-terminal domain"/>
    <property type="match status" value="1"/>
</dbReference>
<evidence type="ECO:0000256" key="2">
    <source>
        <dbReference type="ARBA" id="ARBA00022491"/>
    </source>
</evidence>
<dbReference type="InterPro" id="IPR003012">
    <property type="entry name" value="Tet_transcr_reg_TetR"/>
</dbReference>
<dbReference type="GO" id="GO:0003700">
    <property type="term" value="F:DNA-binding transcription factor activity"/>
    <property type="evidence" value="ECO:0007669"/>
    <property type="project" value="TreeGrafter"/>
</dbReference>
<gene>
    <name evidence="9" type="ORF">LGN22_29770</name>
</gene>
<accession>A0AAW4TNY7</accession>
<dbReference type="GO" id="GO:0045892">
    <property type="term" value="P:negative regulation of DNA-templated transcription"/>
    <property type="evidence" value="ECO:0007669"/>
    <property type="project" value="InterPro"/>
</dbReference>
<comment type="function">
    <text evidence="1">TetR is the repressor of the tetracycline resistance element; its N-terminal region forms a helix-turn-helix structure and binds DNA. Binding of tetracycline to TetR reduces the repressor affinity for the tetracycline resistance gene (tetA) promoter operator sites.</text>
</comment>
<evidence type="ECO:0000256" key="1">
    <source>
        <dbReference type="ARBA" id="ARBA00002856"/>
    </source>
</evidence>
<reference evidence="9" key="1">
    <citation type="submission" date="2023-08" db="EMBL/GenBank/DDBJ databases">
        <title>A collection of bacterial strains from the Burkholderia cepacia Research Laboratory and Repository.</title>
        <authorList>
            <person name="Lipuma J."/>
            <person name="Spilker T."/>
        </authorList>
    </citation>
    <scope>NUCLEOTIDE SEQUENCE</scope>
    <source>
        <strain evidence="9">AU0862</strain>
    </source>
</reference>
<keyword evidence="4 6" id="KW-0238">DNA-binding</keyword>